<dbReference type="Pfam" id="PF00361">
    <property type="entry name" value="Proton_antipo_M"/>
    <property type="match status" value="1"/>
</dbReference>
<evidence type="ECO:0000256" key="2">
    <source>
        <dbReference type="ARBA" id="ARBA00009025"/>
    </source>
</evidence>
<feature type="transmembrane region" description="Helical" evidence="6">
    <location>
        <begin position="481"/>
        <end position="500"/>
    </location>
</feature>
<feature type="transmembrane region" description="Helical" evidence="6">
    <location>
        <begin position="117"/>
        <end position="133"/>
    </location>
</feature>
<evidence type="ECO:0000256" key="6">
    <source>
        <dbReference type="SAM" id="Phobius"/>
    </source>
</evidence>
<dbReference type="PRINTS" id="PR01437">
    <property type="entry name" value="NUOXDRDTASE4"/>
</dbReference>
<feature type="transmembrane region" description="Helical" evidence="6">
    <location>
        <begin position="321"/>
        <end position="345"/>
    </location>
</feature>
<evidence type="ECO:0000313" key="8">
    <source>
        <dbReference type="EMBL" id="SUZ77092.1"/>
    </source>
</evidence>
<feature type="non-terminal residue" evidence="8">
    <location>
        <position position="1"/>
    </location>
</feature>
<dbReference type="GO" id="GO:0048039">
    <property type="term" value="F:ubiquinone binding"/>
    <property type="evidence" value="ECO:0007669"/>
    <property type="project" value="TreeGrafter"/>
</dbReference>
<feature type="transmembrane region" description="Helical" evidence="6">
    <location>
        <begin position="139"/>
        <end position="158"/>
    </location>
</feature>
<dbReference type="InterPro" id="IPR001750">
    <property type="entry name" value="ND/Mrp_TM"/>
</dbReference>
<dbReference type="GO" id="GO:0042773">
    <property type="term" value="P:ATP synthesis coupled electron transport"/>
    <property type="evidence" value="ECO:0007669"/>
    <property type="project" value="InterPro"/>
</dbReference>
<feature type="transmembrane region" description="Helical" evidence="6">
    <location>
        <begin position="170"/>
        <end position="190"/>
    </location>
</feature>
<feature type="transmembrane region" description="Helical" evidence="6">
    <location>
        <begin position="295"/>
        <end position="314"/>
    </location>
</feature>
<feature type="transmembrane region" description="Helical" evidence="6">
    <location>
        <begin position="397"/>
        <end position="419"/>
    </location>
</feature>
<reference evidence="8" key="1">
    <citation type="submission" date="2018-05" db="EMBL/GenBank/DDBJ databases">
        <authorList>
            <person name="Lanie J.A."/>
            <person name="Ng W.-L."/>
            <person name="Kazmierczak K.M."/>
            <person name="Andrzejewski T.M."/>
            <person name="Davidsen T.M."/>
            <person name="Wayne K.J."/>
            <person name="Tettelin H."/>
            <person name="Glass J.I."/>
            <person name="Rusch D."/>
            <person name="Podicherti R."/>
            <person name="Tsui H.-C.T."/>
            <person name="Winkler M.E."/>
        </authorList>
    </citation>
    <scope>NUCLEOTIDE SEQUENCE</scope>
</reference>
<dbReference type="GO" id="GO:0008137">
    <property type="term" value="F:NADH dehydrogenase (ubiquinone) activity"/>
    <property type="evidence" value="ECO:0007669"/>
    <property type="project" value="InterPro"/>
</dbReference>
<dbReference type="PANTHER" id="PTHR43507">
    <property type="entry name" value="NADH-UBIQUINONE OXIDOREDUCTASE CHAIN 4"/>
    <property type="match status" value="1"/>
</dbReference>
<keyword evidence="3 6" id="KW-0812">Transmembrane</keyword>
<evidence type="ECO:0000256" key="5">
    <source>
        <dbReference type="ARBA" id="ARBA00023136"/>
    </source>
</evidence>
<name>A0A381QCP0_9ZZZZ</name>
<feature type="transmembrane region" description="Helical" evidence="6">
    <location>
        <begin position="88"/>
        <end position="105"/>
    </location>
</feature>
<dbReference type="GO" id="GO:0016020">
    <property type="term" value="C:membrane"/>
    <property type="evidence" value="ECO:0007669"/>
    <property type="project" value="UniProtKB-SubCell"/>
</dbReference>
<proteinExistence type="inferred from homology"/>
<organism evidence="8">
    <name type="scientific">marine metagenome</name>
    <dbReference type="NCBI Taxonomy" id="408172"/>
    <lineage>
        <taxon>unclassified sequences</taxon>
        <taxon>metagenomes</taxon>
        <taxon>ecological metagenomes</taxon>
    </lineage>
</organism>
<feature type="transmembrane region" description="Helical" evidence="6">
    <location>
        <begin position="210"/>
        <end position="236"/>
    </location>
</feature>
<dbReference type="GO" id="GO:0015990">
    <property type="term" value="P:electron transport coupled proton transport"/>
    <property type="evidence" value="ECO:0007669"/>
    <property type="project" value="TreeGrafter"/>
</dbReference>
<dbReference type="InterPro" id="IPR003918">
    <property type="entry name" value="NADH_UbQ_OxRdtase"/>
</dbReference>
<feature type="domain" description="NADH:quinone oxidoreductase/Mrp antiporter transmembrane" evidence="7">
    <location>
        <begin position="134"/>
        <end position="445"/>
    </location>
</feature>
<dbReference type="AlphaFoldDB" id="A0A381QCP0"/>
<feature type="transmembrane region" description="Helical" evidence="6">
    <location>
        <begin position="6"/>
        <end position="24"/>
    </location>
</feature>
<sequence>VFEGLLTITVFLPATVAILVALFARGKEVDRQIRWISIAATVATFVLTVVVYVSYDQTVGGIQMVDYFERWIPIDALRSSYLLGVDGLSAPLVLLTGILGMAAAFSSWRIGKRVREYFMWLLLLETAVLGVFVSLDLLLFFIFFEFELIPMFMLIVIWGSGRPRYSAMKFVLFTLAGGAFMLVGILAIYVTPDVSTLAMVSIPELGIIGIPELIAGAKLVLPAALIFGLFFIAFAVKLPLWPVHSWLPDAHTDAPTAVSVMLAGVLLKMAGYGLLRINLGFFQETQDFTIHDVAGLMAIIAAISVIYGGIVTVRQTDMKRLIAYSSVSHMGFVMLGLSAVGSSAVDTSAAGLNGAALQMFTHGTITGLAFLMVGLSYDRTHTRHIPHLGGLWKKMPLIAIFFLIAGFGSLGLPSLSGFVAEIMVFLGTFSVWPWATAVAAFGVVLAAGYTLWMVQRVFFGARPATPGLSDQAYENLTDASWVDMIPVIILAAPIFIIGLWPSVVTDVFDIGIQAVLR</sequence>
<evidence type="ECO:0000256" key="4">
    <source>
        <dbReference type="ARBA" id="ARBA00022989"/>
    </source>
</evidence>
<feature type="transmembrane region" description="Helical" evidence="6">
    <location>
        <begin position="357"/>
        <end position="377"/>
    </location>
</feature>
<dbReference type="NCBIfam" id="TIGR01972">
    <property type="entry name" value="NDH_I_M"/>
    <property type="match status" value="1"/>
</dbReference>
<keyword evidence="5 6" id="KW-0472">Membrane</keyword>
<feature type="transmembrane region" description="Helical" evidence="6">
    <location>
        <begin position="257"/>
        <end position="275"/>
    </location>
</feature>
<evidence type="ECO:0000256" key="1">
    <source>
        <dbReference type="ARBA" id="ARBA00004141"/>
    </source>
</evidence>
<gene>
    <name evidence="8" type="ORF">METZ01_LOCUS29946</name>
</gene>
<feature type="transmembrane region" description="Helical" evidence="6">
    <location>
        <begin position="36"/>
        <end position="55"/>
    </location>
</feature>
<dbReference type="PANTHER" id="PTHR43507:SF4">
    <property type="entry name" value="PROTON-TRANSLOCATING NADH-QUINONE OXIDOREDUCTASE, CHAIN M"/>
    <property type="match status" value="1"/>
</dbReference>
<protein>
    <recommendedName>
        <fullName evidence="7">NADH:quinone oxidoreductase/Mrp antiporter transmembrane domain-containing protein</fullName>
    </recommendedName>
</protein>
<comment type="similarity">
    <text evidence="2">Belongs to the complex I subunit 4 family.</text>
</comment>
<evidence type="ECO:0000259" key="7">
    <source>
        <dbReference type="Pfam" id="PF00361"/>
    </source>
</evidence>
<comment type="subcellular location">
    <subcellularLocation>
        <location evidence="1">Membrane</location>
        <topology evidence="1">Multi-pass membrane protein</topology>
    </subcellularLocation>
</comment>
<keyword evidence="4 6" id="KW-1133">Transmembrane helix</keyword>
<dbReference type="EMBL" id="UINC01001303">
    <property type="protein sequence ID" value="SUZ77092.1"/>
    <property type="molecule type" value="Genomic_DNA"/>
</dbReference>
<feature type="transmembrane region" description="Helical" evidence="6">
    <location>
        <begin position="431"/>
        <end position="452"/>
    </location>
</feature>
<dbReference type="InterPro" id="IPR010227">
    <property type="entry name" value="NADH_Q_OxRdtase_chainM/4"/>
</dbReference>
<evidence type="ECO:0000256" key="3">
    <source>
        <dbReference type="ARBA" id="ARBA00022692"/>
    </source>
</evidence>
<dbReference type="GO" id="GO:0003954">
    <property type="term" value="F:NADH dehydrogenase activity"/>
    <property type="evidence" value="ECO:0007669"/>
    <property type="project" value="TreeGrafter"/>
</dbReference>
<accession>A0A381QCP0</accession>